<evidence type="ECO:0000256" key="3">
    <source>
        <dbReference type="ARBA" id="ARBA00016337"/>
    </source>
</evidence>
<name>A0ABU2BTC3_9ACTN</name>
<comment type="catalytic activity">
    <reaction evidence="10">
        <text>L-threonyl-[protein] + FAD = FMN-L-threonyl-[protein] + AMP + H(+)</text>
        <dbReference type="Rhea" id="RHEA:36847"/>
        <dbReference type="Rhea" id="RHEA-COMP:11060"/>
        <dbReference type="Rhea" id="RHEA-COMP:11061"/>
        <dbReference type="ChEBI" id="CHEBI:15378"/>
        <dbReference type="ChEBI" id="CHEBI:30013"/>
        <dbReference type="ChEBI" id="CHEBI:57692"/>
        <dbReference type="ChEBI" id="CHEBI:74257"/>
        <dbReference type="ChEBI" id="CHEBI:456215"/>
        <dbReference type="EC" id="2.7.1.180"/>
    </reaction>
</comment>
<dbReference type="PANTHER" id="PTHR30040:SF2">
    <property type="entry name" value="FAD:PROTEIN FMN TRANSFERASE"/>
    <property type="match status" value="1"/>
</dbReference>
<comment type="caution">
    <text evidence="11">The sequence shown here is derived from an EMBL/GenBank/DDBJ whole genome shotgun (WGS) entry which is preliminary data.</text>
</comment>
<evidence type="ECO:0000256" key="7">
    <source>
        <dbReference type="ARBA" id="ARBA00022827"/>
    </source>
</evidence>
<dbReference type="InterPro" id="IPR003374">
    <property type="entry name" value="ApbE-like_sf"/>
</dbReference>
<keyword evidence="7" id="KW-0274">FAD</keyword>
<comment type="cofactor">
    <cofactor evidence="1">
        <name>Mg(2+)</name>
        <dbReference type="ChEBI" id="CHEBI:18420"/>
    </cofactor>
</comment>
<dbReference type="InterPro" id="IPR024932">
    <property type="entry name" value="ApbE"/>
</dbReference>
<evidence type="ECO:0000313" key="12">
    <source>
        <dbReference type="Proteomes" id="UP001183648"/>
    </source>
</evidence>
<evidence type="ECO:0000256" key="10">
    <source>
        <dbReference type="ARBA" id="ARBA00048540"/>
    </source>
</evidence>
<dbReference type="Pfam" id="PF02424">
    <property type="entry name" value="ApbE"/>
    <property type="match status" value="1"/>
</dbReference>
<evidence type="ECO:0000256" key="9">
    <source>
        <dbReference type="ARBA" id="ARBA00031306"/>
    </source>
</evidence>
<organism evidence="11 12">
    <name type="scientific">Nocardioides marmoribigeumensis</name>
    <dbReference type="NCBI Taxonomy" id="433649"/>
    <lineage>
        <taxon>Bacteria</taxon>
        <taxon>Bacillati</taxon>
        <taxon>Actinomycetota</taxon>
        <taxon>Actinomycetes</taxon>
        <taxon>Propionibacteriales</taxon>
        <taxon>Nocardioidaceae</taxon>
        <taxon>Nocardioides</taxon>
    </lineage>
</organism>
<dbReference type="SUPFAM" id="SSF143631">
    <property type="entry name" value="ApbE-like"/>
    <property type="match status" value="1"/>
</dbReference>
<dbReference type="Proteomes" id="UP001183648">
    <property type="component" value="Unassembled WGS sequence"/>
</dbReference>
<evidence type="ECO:0000256" key="8">
    <source>
        <dbReference type="ARBA" id="ARBA00022842"/>
    </source>
</evidence>
<evidence type="ECO:0000313" key="11">
    <source>
        <dbReference type="EMBL" id="MDR7361521.1"/>
    </source>
</evidence>
<keyword evidence="6" id="KW-0479">Metal-binding</keyword>
<dbReference type="Gene3D" id="3.10.520.10">
    <property type="entry name" value="ApbE-like domains"/>
    <property type="match status" value="1"/>
</dbReference>
<keyword evidence="8" id="KW-0460">Magnesium</keyword>
<evidence type="ECO:0000256" key="1">
    <source>
        <dbReference type="ARBA" id="ARBA00001946"/>
    </source>
</evidence>
<dbReference type="PANTHER" id="PTHR30040">
    <property type="entry name" value="THIAMINE BIOSYNTHESIS LIPOPROTEIN APBE"/>
    <property type="match status" value="1"/>
</dbReference>
<dbReference type="EMBL" id="JAVDYG010000001">
    <property type="protein sequence ID" value="MDR7361521.1"/>
    <property type="molecule type" value="Genomic_DNA"/>
</dbReference>
<dbReference type="RefSeq" id="WP_310299568.1">
    <property type="nucleotide sequence ID" value="NZ_BAAAPS010000007.1"/>
</dbReference>
<evidence type="ECO:0000256" key="2">
    <source>
        <dbReference type="ARBA" id="ARBA00011955"/>
    </source>
</evidence>
<sequence length="304" mass="31097">MSDVSALPTRATPYARWTLWGTYAFLAVDPPELLARAGAIADDLLAGVEQELSRFRPDSDLSRANARAGSWSPAGPLLVGATRAALAAAALTEGLVDPCLGRTLVSLGYDDDLAAVRRRTAWGPAPAGDRAGAWRELEVHDDAVRVPAGAALDLGATGKAWAADVVASTVASALGCTAVVSLGGDVSVQGQDAPWPVRVSETPDGSGPVVWVEGGLATSSTLVRRWRGRSGSVVHHVVDPRTGLPAEEVHRTVTCGGPDALSANAASTAALVLGADAPAWLEEHGVTARLVDADGGVTTVGAWP</sequence>
<protein>
    <recommendedName>
        <fullName evidence="3">FAD:protein FMN transferase</fullName>
        <ecNumber evidence="2">2.7.1.180</ecNumber>
    </recommendedName>
    <alternativeName>
        <fullName evidence="9">Flavin transferase</fullName>
    </alternativeName>
</protein>
<evidence type="ECO:0000256" key="5">
    <source>
        <dbReference type="ARBA" id="ARBA00022679"/>
    </source>
</evidence>
<keyword evidence="4" id="KW-0285">Flavoprotein</keyword>
<keyword evidence="12" id="KW-1185">Reference proteome</keyword>
<dbReference type="EC" id="2.7.1.180" evidence="2"/>
<evidence type="ECO:0000256" key="6">
    <source>
        <dbReference type="ARBA" id="ARBA00022723"/>
    </source>
</evidence>
<gene>
    <name evidence="11" type="ORF">J2S63_001074</name>
</gene>
<accession>A0ABU2BTC3</accession>
<evidence type="ECO:0000256" key="4">
    <source>
        <dbReference type="ARBA" id="ARBA00022630"/>
    </source>
</evidence>
<reference evidence="11 12" key="1">
    <citation type="submission" date="2023-07" db="EMBL/GenBank/DDBJ databases">
        <title>Sequencing the genomes of 1000 actinobacteria strains.</title>
        <authorList>
            <person name="Klenk H.-P."/>
        </authorList>
    </citation>
    <scope>NUCLEOTIDE SEQUENCE [LARGE SCALE GENOMIC DNA]</scope>
    <source>
        <strain evidence="11 12">DSM 19426</strain>
    </source>
</reference>
<proteinExistence type="predicted"/>
<keyword evidence="5" id="KW-0808">Transferase</keyword>
<keyword evidence="11" id="KW-0449">Lipoprotein</keyword>